<proteinExistence type="predicted"/>
<evidence type="ECO:0000256" key="2">
    <source>
        <dbReference type="ARBA" id="ARBA00023136"/>
    </source>
</evidence>
<dbReference type="GO" id="GO:0009279">
    <property type="term" value="C:cell outer membrane"/>
    <property type="evidence" value="ECO:0007669"/>
    <property type="project" value="UniProtKB-SubCell"/>
</dbReference>
<dbReference type="InterPro" id="IPR008969">
    <property type="entry name" value="CarboxyPept-like_regulatory"/>
</dbReference>
<keyword evidence="6" id="KW-0121">Carboxypeptidase</keyword>
<dbReference type="STRING" id="536979.SAMN04488055_3556"/>
<dbReference type="GO" id="GO:0004180">
    <property type="term" value="F:carboxypeptidase activity"/>
    <property type="evidence" value="ECO:0007669"/>
    <property type="project" value="UniProtKB-KW"/>
</dbReference>
<evidence type="ECO:0000313" key="7">
    <source>
        <dbReference type="Proteomes" id="UP000185003"/>
    </source>
</evidence>
<dbReference type="Gene3D" id="2.40.170.20">
    <property type="entry name" value="TonB-dependent receptor, beta-barrel domain"/>
    <property type="match status" value="1"/>
</dbReference>
<keyword evidence="4" id="KW-0732">Signal</keyword>
<keyword evidence="7" id="KW-1185">Reference proteome</keyword>
<accession>A0A1N6J1L2</accession>
<feature type="domain" description="TonB-dependent transporter Oar-like beta-barrel" evidence="5">
    <location>
        <begin position="234"/>
        <end position="995"/>
    </location>
</feature>
<dbReference type="Pfam" id="PF25183">
    <property type="entry name" value="OMP_b-brl_4"/>
    <property type="match status" value="1"/>
</dbReference>
<dbReference type="RefSeq" id="WP_074240782.1">
    <property type="nucleotide sequence ID" value="NZ_FSRA01000002.1"/>
</dbReference>
<dbReference type="Gene3D" id="2.60.40.1120">
    <property type="entry name" value="Carboxypeptidase-like, regulatory domain"/>
    <property type="match status" value="1"/>
</dbReference>
<dbReference type="InterPro" id="IPR057601">
    <property type="entry name" value="Oar-like_b-barrel"/>
</dbReference>
<dbReference type="SUPFAM" id="SSF56935">
    <property type="entry name" value="Porins"/>
    <property type="match status" value="1"/>
</dbReference>
<keyword evidence="6" id="KW-0378">Hydrolase</keyword>
<evidence type="ECO:0000256" key="4">
    <source>
        <dbReference type="SAM" id="SignalP"/>
    </source>
</evidence>
<keyword evidence="2" id="KW-0472">Membrane</keyword>
<keyword evidence="3" id="KW-0998">Cell outer membrane</keyword>
<organism evidence="6 7">
    <name type="scientific">Chitinophaga niabensis</name>
    <dbReference type="NCBI Taxonomy" id="536979"/>
    <lineage>
        <taxon>Bacteria</taxon>
        <taxon>Pseudomonadati</taxon>
        <taxon>Bacteroidota</taxon>
        <taxon>Chitinophagia</taxon>
        <taxon>Chitinophagales</taxon>
        <taxon>Chitinophagaceae</taxon>
        <taxon>Chitinophaga</taxon>
    </lineage>
</organism>
<feature type="signal peptide" evidence="4">
    <location>
        <begin position="1"/>
        <end position="21"/>
    </location>
</feature>
<feature type="chain" id="PRO_5013156320" evidence="4">
    <location>
        <begin position="22"/>
        <end position="1053"/>
    </location>
</feature>
<dbReference type="Pfam" id="PF13620">
    <property type="entry name" value="CarboxypepD_reg"/>
    <property type="match status" value="1"/>
</dbReference>
<dbReference type="Proteomes" id="UP000185003">
    <property type="component" value="Unassembled WGS sequence"/>
</dbReference>
<comment type="subcellular location">
    <subcellularLocation>
        <location evidence="1">Cell outer membrane</location>
    </subcellularLocation>
</comment>
<dbReference type="SUPFAM" id="SSF49464">
    <property type="entry name" value="Carboxypeptidase regulatory domain-like"/>
    <property type="match status" value="1"/>
</dbReference>
<evidence type="ECO:0000313" key="6">
    <source>
        <dbReference type="EMBL" id="SIO38268.1"/>
    </source>
</evidence>
<dbReference type="OrthoDB" id="9768147at2"/>
<evidence type="ECO:0000259" key="5">
    <source>
        <dbReference type="Pfam" id="PF25183"/>
    </source>
</evidence>
<dbReference type="EMBL" id="FSRA01000002">
    <property type="protein sequence ID" value="SIO38268.1"/>
    <property type="molecule type" value="Genomic_DNA"/>
</dbReference>
<sequence>MRSYSKLLLSLLCFVALRLQAQTTQASIYGVVSDENKQLIPGASVMVKNQSTGFTSRTVTNSKGEYNIRELPLGGPYVVTVTYVGYADQQEKGSFLSQGDATRVNVVMKVSAVTMNEVKVVGNSLRNKTENFGAATTVTARDISKLPVNGRNFTTLIDLSPLSRGSNLSGQLASSTNFTIDGTTARNPTSGGGSNSRTGAPYIISMEAIREFKVVTNQYDVTYGRSGGGTVSTVTKAGTNTFTGSAFMFSRADWLSSPNDIRGVKRTNDFSTNQFGFSLGGPIIKDKAHFFLTWDRQADARPLQLADIRTPDDEKRLNITQSTLDQFQQIARSKYGVSNAPQFGSFDKKRSTDAVFARIDWQLNEKNLLTIRNNFINDRNYQGRDDNTAINMYEVYGDANTFNNSLLATLRTVLNPRVTNELKLQHLYTFEESVPNKQLPKENIPRAIVERVQSTINNNNVFTSIQLGGQRYSPEHFYNNIVQLVDNVYFNTNKANFTFGTDIMYSHLNSLYGSEMNGRFYFTGMTNFDNKTPYRYAREIALAEDPSLNQNILNAGLYAQMQTRLGRGLEMILGLRADYTTYMNKANFNQTVYDQLGVRTDNPLNTFQLQPRIQFNWDINEKHTDYLRLGAGIFGSDINNYAMINNMLFDGTKVLSVDITGNNVPVPDFVEYRKDPSKAPGKELFDQLGLARIGTINTNAKDARIPVLYKANISYNHLFSDRLKAGITFFTSIARNNYMYVDRNMVDQPYFRLPTEGNRGVYVPAATINPTNGVADWTQGRKSTQVGRVLELNAGGKVNQYAFVVDANWRYFRDGEITFSYTWNDAKDNTSFNGDVANTATLSLMVKEDPRNLSLMSYSDNQFRHKVVFYGTLPSWKGFSVGVRYSGLGGTRYSLAVNGNVNGDFVNSNDLAYIFDVNNPAVPEKYRTGITNILNNPSVDNSLKDYIRKSMGTIAERNAGINGFYGIWDLRIGKKFNIYKSHNIEISGDLFNVANLLDKGWGTNKSLGKQNIYSLGGFDAATSAYNYNVNVNTGVVTPSGNPWQIQFGIRYGF</sequence>
<dbReference type="AlphaFoldDB" id="A0A1N6J1L2"/>
<evidence type="ECO:0000256" key="1">
    <source>
        <dbReference type="ARBA" id="ARBA00004442"/>
    </source>
</evidence>
<reference evidence="6 7" key="1">
    <citation type="submission" date="2016-11" db="EMBL/GenBank/DDBJ databases">
        <authorList>
            <person name="Jaros S."/>
            <person name="Januszkiewicz K."/>
            <person name="Wedrychowicz H."/>
        </authorList>
    </citation>
    <scope>NUCLEOTIDE SEQUENCE [LARGE SCALE GENOMIC DNA]</scope>
    <source>
        <strain evidence="6 7">DSM 24787</strain>
    </source>
</reference>
<protein>
    <submittedName>
        <fullName evidence="6">Carboxypeptidase regulatory-like domain-containing protein</fullName>
    </submittedName>
</protein>
<gene>
    <name evidence="6" type="ORF">SAMN04488055_3556</name>
</gene>
<name>A0A1N6J1L2_9BACT</name>
<evidence type="ECO:0000256" key="3">
    <source>
        <dbReference type="ARBA" id="ARBA00023237"/>
    </source>
</evidence>
<dbReference type="InterPro" id="IPR036942">
    <property type="entry name" value="Beta-barrel_TonB_sf"/>
</dbReference>
<keyword evidence="6" id="KW-0645">Protease</keyword>